<feature type="domain" description="3-hydroxyisobutyrate dehydrogenase-like NAD-binding" evidence="4">
    <location>
        <begin position="165"/>
        <end position="276"/>
    </location>
</feature>
<dbReference type="GO" id="GO:0016491">
    <property type="term" value="F:oxidoreductase activity"/>
    <property type="evidence" value="ECO:0007669"/>
    <property type="project" value="UniProtKB-KW"/>
</dbReference>
<evidence type="ECO:0000313" key="5">
    <source>
        <dbReference type="EMBL" id="WZC49686.1"/>
    </source>
</evidence>
<protein>
    <submittedName>
        <fullName evidence="5">NAD(P)-dependent oxidoreductase</fullName>
        <ecNumber evidence="5">1.1.-.-</ecNumber>
    </submittedName>
</protein>
<dbReference type="SUPFAM" id="SSF48179">
    <property type="entry name" value="6-phosphogluconate dehydrogenase C-terminal domain-like"/>
    <property type="match status" value="1"/>
</dbReference>
<dbReference type="EC" id="1.1.-.-" evidence="5"/>
<dbReference type="InterPro" id="IPR015815">
    <property type="entry name" value="HIBADH-related"/>
</dbReference>
<evidence type="ECO:0000256" key="2">
    <source>
        <dbReference type="ARBA" id="ARBA00023027"/>
    </source>
</evidence>
<dbReference type="Proteomes" id="UP001440612">
    <property type="component" value="Chromosome"/>
</dbReference>
<dbReference type="PANTHER" id="PTHR43060">
    <property type="entry name" value="3-HYDROXYISOBUTYRATE DEHYDROGENASE-LIKE 1, MITOCHONDRIAL-RELATED"/>
    <property type="match status" value="1"/>
</dbReference>
<keyword evidence="2" id="KW-0520">NAD</keyword>
<dbReference type="Pfam" id="PF03446">
    <property type="entry name" value="NAD_binding_2"/>
    <property type="match status" value="1"/>
</dbReference>
<dbReference type="RefSeq" id="WP_341367796.1">
    <property type="nucleotide sequence ID" value="NZ_CP150951.2"/>
</dbReference>
<dbReference type="Gene3D" id="3.40.50.720">
    <property type="entry name" value="NAD(P)-binding Rossmann-like Domain"/>
    <property type="match status" value="1"/>
</dbReference>
<evidence type="ECO:0000313" key="6">
    <source>
        <dbReference type="Proteomes" id="UP001440612"/>
    </source>
</evidence>
<dbReference type="PIRSF" id="PIRSF000103">
    <property type="entry name" value="HIBADH"/>
    <property type="match status" value="1"/>
</dbReference>
<gene>
    <name evidence="5" type="ORF">AABB29_03265</name>
</gene>
<name>A0ABZ2V6E2_9RHOB</name>
<evidence type="ECO:0000259" key="4">
    <source>
        <dbReference type="Pfam" id="PF14833"/>
    </source>
</evidence>
<dbReference type="SUPFAM" id="SSF51735">
    <property type="entry name" value="NAD(P)-binding Rossmann-fold domains"/>
    <property type="match status" value="1"/>
</dbReference>
<dbReference type="InterPro" id="IPR006115">
    <property type="entry name" value="6PGDH_NADP-bd"/>
</dbReference>
<dbReference type="InterPro" id="IPR029154">
    <property type="entry name" value="HIBADH-like_NADP-bd"/>
</dbReference>
<dbReference type="EMBL" id="CP150951">
    <property type="protein sequence ID" value="WZC49686.1"/>
    <property type="molecule type" value="Genomic_DNA"/>
</dbReference>
<proteinExistence type="predicted"/>
<keyword evidence="6" id="KW-1185">Reference proteome</keyword>
<organism evidence="5 6">
    <name type="scientific">Yoonia phaeophyticola</name>
    <dbReference type="NCBI Taxonomy" id="3137369"/>
    <lineage>
        <taxon>Bacteria</taxon>
        <taxon>Pseudomonadati</taxon>
        <taxon>Pseudomonadota</taxon>
        <taxon>Alphaproteobacteria</taxon>
        <taxon>Rhodobacterales</taxon>
        <taxon>Paracoccaceae</taxon>
        <taxon>Yoonia</taxon>
    </lineage>
</organism>
<evidence type="ECO:0000256" key="1">
    <source>
        <dbReference type="ARBA" id="ARBA00023002"/>
    </source>
</evidence>
<reference evidence="6" key="1">
    <citation type="submission" date="2024-04" db="EMBL/GenBank/DDBJ databases">
        <title>Phylogenomic analyses of a clade within the roseobacter group suggest taxonomic reassignments of species of the genera Aestuariivita, Citreicella, Loktanella, Nautella, Pelagibaca, Ruegeria, Thalassobius, Thiobacimonas and Tropicibacter, and the proposal o.</title>
        <authorList>
            <person name="Jeon C.O."/>
        </authorList>
    </citation>
    <scope>NUCLEOTIDE SEQUENCE [LARGE SCALE GENOMIC DNA]</scope>
    <source>
        <strain evidence="6">BS5-3</strain>
    </source>
</reference>
<dbReference type="PANTHER" id="PTHR43060:SF15">
    <property type="entry name" value="3-HYDROXYISOBUTYRATE DEHYDROGENASE-LIKE 1, MITOCHONDRIAL-RELATED"/>
    <property type="match status" value="1"/>
</dbReference>
<feature type="domain" description="6-phosphogluconate dehydrogenase NADP-binding" evidence="3">
    <location>
        <begin position="2"/>
        <end position="162"/>
    </location>
</feature>
<dbReference type="Pfam" id="PF14833">
    <property type="entry name" value="NAD_binding_11"/>
    <property type="match status" value="1"/>
</dbReference>
<sequence>MKIGFIGLGLMGRAMVECLQKAGHDLVVMGNRDRTGVEQALARGAEEATSLTALTQNVETVMICVSNSDQVETLVLGDGGILSAVSAGQVVLDFGTSLPASTKKIGAALAEKGAHYMDCPLGRTPAQAVDGLLNIMVGGTDESFAKAKPLLEQLGENVFHLGPLGAGNTIKLLNNYIGMTFVATVAEAYVAADAAGLSRKSVYDVVGSGPIHSTMLDMVSAYMVDGKKTMEFSVANASKDLGYFRQMASDLGLENRMSAPSAAMFAAATESGTGDELVPQLIDWVSAQVKDA</sequence>
<dbReference type="InterPro" id="IPR008927">
    <property type="entry name" value="6-PGluconate_DH-like_C_sf"/>
</dbReference>
<dbReference type="InterPro" id="IPR013328">
    <property type="entry name" value="6PGD_dom2"/>
</dbReference>
<evidence type="ECO:0000259" key="3">
    <source>
        <dbReference type="Pfam" id="PF03446"/>
    </source>
</evidence>
<accession>A0ABZ2V6E2</accession>
<dbReference type="InterPro" id="IPR036291">
    <property type="entry name" value="NAD(P)-bd_dom_sf"/>
</dbReference>
<keyword evidence="1 5" id="KW-0560">Oxidoreductase</keyword>
<dbReference type="Gene3D" id="1.10.1040.10">
    <property type="entry name" value="N-(1-d-carboxylethyl)-l-norvaline Dehydrogenase, domain 2"/>
    <property type="match status" value="1"/>
</dbReference>